<feature type="region of interest" description="Disordered" evidence="1">
    <location>
        <begin position="64"/>
        <end position="125"/>
    </location>
</feature>
<proteinExistence type="predicted"/>
<feature type="compositionally biased region" description="Polar residues" evidence="1">
    <location>
        <begin position="94"/>
        <end position="105"/>
    </location>
</feature>
<name>F0EYB8_9NEIS</name>
<evidence type="ECO:0000256" key="1">
    <source>
        <dbReference type="SAM" id="MobiDB-lite"/>
    </source>
</evidence>
<dbReference type="EMBL" id="AEWV01000015">
    <property type="protein sequence ID" value="EGC17526.1"/>
    <property type="molecule type" value="Genomic_DNA"/>
</dbReference>
<sequence>MDTDLKNFIETNRATGKSRKLDRFSEQITTLKDLGFSDSDVLRFLSEKKGVVVSQRTLTRFINRNKTLPKEHPAGQPAAESGRLPKSEAVRSIPVQSEASESETVAGTKPFNWEEAKKEDWHDLI</sequence>
<reference evidence="2 3" key="1">
    <citation type="submission" date="2011-01" db="EMBL/GenBank/DDBJ databases">
        <authorList>
            <person name="Muzny D."/>
            <person name="Qin X."/>
            <person name="Deng J."/>
            <person name="Jiang H."/>
            <person name="Liu Y."/>
            <person name="Qu J."/>
            <person name="Song X.-Z."/>
            <person name="Zhang L."/>
            <person name="Thornton R."/>
            <person name="Coyle M."/>
            <person name="Francisco L."/>
            <person name="Jackson L."/>
            <person name="Javaid M."/>
            <person name="Korchina V."/>
            <person name="Kovar C."/>
            <person name="Mata R."/>
            <person name="Mathew T."/>
            <person name="Ngo R."/>
            <person name="Nguyen L."/>
            <person name="Nguyen N."/>
            <person name="Okwuonu G."/>
            <person name="Ongeri F."/>
            <person name="Pham C."/>
            <person name="Simmons D."/>
            <person name="Wilczek-Boney K."/>
            <person name="Hale W."/>
            <person name="Jakkamsetti A."/>
            <person name="Pham P."/>
            <person name="Ruth R."/>
            <person name="San Lucas F."/>
            <person name="Warren J."/>
            <person name="Zhang J."/>
            <person name="Zhao Z."/>
            <person name="Zhou C."/>
            <person name="Zhu D."/>
            <person name="Lee S."/>
            <person name="Bess C."/>
            <person name="Blankenburg K."/>
            <person name="Forbes L."/>
            <person name="Fu Q."/>
            <person name="Gubbala S."/>
            <person name="Hirani K."/>
            <person name="Jayaseelan J.C."/>
            <person name="Lara F."/>
            <person name="Munidasa M."/>
            <person name="Palculict T."/>
            <person name="Patil S."/>
            <person name="Pu L.-L."/>
            <person name="Saada N."/>
            <person name="Tang L."/>
            <person name="Weissenberger G."/>
            <person name="Zhu Y."/>
            <person name="Hemphill L."/>
            <person name="Shang Y."/>
            <person name="Youmans B."/>
            <person name="Ayvaz T."/>
            <person name="Ross M."/>
            <person name="Santibanez J."/>
            <person name="Aqrawi P."/>
            <person name="Gross S."/>
            <person name="Joshi V."/>
            <person name="Fowler G."/>
            <person name="Nazareth L."/>
            <person name="Reid J."/>
            <person name="Worley K."/>
            <person name="Petrosino J."/>
            <person name="Highlander S."/>
            <person name="Gibbs R."/>
        </authorList>
    </citation>
    <scope>NUCLEOTIDE SEQUENCE [LARGE SCALE GENOMIC DNA]</scope>
    <source>
        <strain evidence="2 3">ATCC 33394</strain>
    </source>
</reference>
<gene>
    <name evidence="2" type="ORF">HMPREF9098_0852</name>
</gene>
<feature type="compositionally biased region" description="Basic and acidic residues" evidence="1">
    <location>
        <begin position="112"/>
        <end position="125"/>
    </location>
</feature>
<comment type="caution">
    <text evidence="2">The sequence shown here is derived from an EMBL/GenBank/DDBJ whole genome shotgun (WGS) entry which is preliminary data.</text>
</comment>
<evidence type="ECO:0000313" key="2">
    <source>
        <dbReference type="EMBL" id="EGC17526.1"/>
    </source>
</evidence>
<protein>
    <submittedName>
        <fullName evidence="2">Uncharacterized protein</fullName>
    </submittedName>
</protein>
<organism evidence="2 3">
    <name type="scientific">Kingella denitrificans ATCC 33394</name>
    <dbReference type="NCBI Taxonomy" id="888741"/>
    <lineage>
        <taxon>Bacteria</taxon>
        <taxon>Pseudomonadati</taxon>
        <taxon>Pseudomonadota</taxon>
        <taxon>Betaproteobacteria</taxon>
        <taxon>Neisseriales</taxon>
        <taxon>Neisseriaceae</taxon>
        <taxon>Kingella</taxon>
    </lineage>
</organism>
<evidence type="ECO:0000313" key="3">
    <source>
        <dbReference type="Proteomes" id="UP000004088"/>
    </source>
</evidence>
<accession>F0EYB8</accession>
<dbReference type="HOGENOM" id="CLU_2081662_0_0_4"/>
<keyword evidence="3" id="KW-1185">Reference proteome</keyword>
<dbReference type="AlphaFoldDB" id="F0EYB8"/>
<dbReference type="RefSeq" id="WP_003782168.1">
    <property type="nucleotide sequence ID" value="NZ_GL870929.1"/>
</dbReference>
<dbReference type="Proteomes" id="UP000004088">
    <property type="component" value="Unassembled WGS sequence"/>
</dbReference>